<dbReference type="EMBL" id="JMIY01000008">
    <property type="protein sequence ID" value="KCZ70362.1"/>
    <property type="molecule type" value="Genomic_DNA"/>
</dbReference>
<sequence>MGCIDEMDYKILLPSSSIKECADFIKKNFKEIYYVNQGYRIFNTYLIGISPIPVAVDDDYVIMPYVKPCHGSFVLKIKGKEEVKRLRAGK</sequence>
<organism evidence="1 2">
    <name type="scientific">Candidatus Methanoperedens nitratireducens</name>
    <dbReference type="NCBI Taxonomy" id="1392998"/>
    <lineage>
        <taxon>Archaea</taxon>
        <taxon>Methanobacteriati</taxon>
        <taxon>Methanobacteriota</taxon>
        <taxon>Stenosarchaea group</taxon>
        <taxon>Methanomicrobia</taxon>
        <taxon>Methanosarcinales</taxon>
        <taxon>ANME-2 cluster</taxon>
        <taxon>Candidatus Methanoperedentaceae</taxon>
        <taxon>Candidatus Methanoperedens</taxon>
    </lineage>
</organism>
<dbReference type="OrthoDB" id="109565at2157"/>
<dbReference type="Proteomes" id="UP000027153">
    <property type="component" value="Unassembled WGS sequence"/>
</dbReference>
<comment type="caution">
    <text evidence="1">The sequence shown here is derived from an EMBL/GenBank/DDBJ whole genome shotgun (WGS) entry which is preliminary data.</text>
</comment>
<name>A0A062UYW8_9EURY</name>
<dbReference type="PIRSF" id="PIRSF006577">
    <property type="entry name" value="UCP006577"/>
    <property type="match status" value="1"/>
</dbReference>
<reference evidence="1 2" key="1">
    <citation type="journal article" date="2013" name="Nature">
        <title>Anaerobic oxidation of methane coupled to nitrate reduction in a novel archaeal lineage.</title>
        <authorList>
            <person name="Haroon M.F."/>
            <person name="Hu S."/>
            <person name="Shi Y."/>
            <person name="Imelfort M."/>
            <person name="Keller J."/>
            <person name="Hugenholtz P."/>
            <person name="Yuan Z."/>
            <person name="Tyson G.W."/>
        </authorList>
    </citation>
    <scope>NUCLEOTIDE SEQUENCE [LARGE SCALE GENOMIC DNA]</scope>
    <source>
        <strain evidence="1 2">ANME-2d</strain>
    </source>
</reference>
<accession>A0A062UYW8</accession>
<evidence type="ECO:0000313" key="1">
    <source>
        <dbReference type="EMBL" id="KCZ70362.1"/>
    </source>
</evidence>
<dbReference type="RefSeq" id="WP_048093863.1">
    <property type="nucleotide sequence ID" value="NZ_JMIY01000008.1"/>
</dbReference>
<evidence type="ECO:0000313" key="2">
    <source>
        <dbReference type="Proteomes" id="UP000027153"/>
    </source>
</evidence>
<evidence type="ECO:0008006" key="3">
    <source>
        <dbReference type="Google" id="ProtNLM"/>
    </source>
</evidence>
<gene>
    <name evidence="1" type="ORF">ANME2D_03277</name>
</gene>
<keyword evidence="2" id="KW-1185">Reference proteome</keyword>
<dbReference type="InterPro" id="IPR012031">
    <property type="entry name" value="MTH0776-like"/>
</dbReference>
<protein>
    <recommendedName>
        <fullName evidence="3">DUF1894 domain-containing protein</fullName>
    </recommendedName>
</protein>
<dbReference type="Pfam" id="PF08979">
    <property type="entry name" value="DUF1894"/>
    <property type="match status" value="1"/>
</dbReference>
<dbReference type="AlphaFoldDB" id="A0A062UYW8"/>
<proteinExistence type="predicted"/>